<reference evidence="1" key="2">
    <citation type="submission" date="2020-09" db="EMBL/GenBank/DDBJ databases">
        <authorList>
            <person name="Sun Q."/>
            <person name="Ohkuma M."/>
        </authorList>
    </citation>
    <scope>NUCLEOTIDE SEQUENCE</scope>
    <source>
        <strain evidence="1">JCM 4714</strain>
    </source>
</reference>
<dbReference type="RefSeq" id="WP_051926900.1">
    <property type="nucleotide sequence ID" value="NZ_BMVG01000017.1"/>
</dbReference>
<dbReference type="AlphaFoldDB" id="A0A919D4X9"/>
<evidence type="ECO:0000313" key="2">
    <source>
        <dbReference type="Proteomes" id="UP000655443"/>
    </source>
</evidence>
<evidence type="ECO:0000313" key="1">
    <source>
        <dbReference type="EMBL" id="GHE08547.1"/>
    </source>
</evidence>
<keyword evidence="2" id="KW-1185">Reference proteome</keyword>
<dbReference type="EMBL" id="BMVG01000017">
    <property type="protein sequence ID" value="GHE08547.1"/>
    <property type="molecule type" value="Genomic_DNA"/>
</dbReference>
<organism evidence="1 2">
    <name type="scientific">Streptomyces alanosinicus</name>
    <dbReference type="NCBI Taxonomy" id="68171"/>
    <lineage>
        <taxon>Bacteria</taxon>
        <taxon>Bacillati</taxon>
        <taxon>Actinomycetota</taxon>
        <taxon>Actinomycetes</taxon>
        <taxon>Kitasatosporales</taxon>
        <taxon>Streptomycetaceae</taxon>
        <taxon>Streptomyces</taxon>
    </lineage>
</organism>
<protein>
    <submittedName>
        <fullName evidence="1">Uncharacterized protein</fullName>
    </submittedName>
</protein>
<reference evidence="1" key="1">
    <citation type="journal article" date="2014" name="Int. J. Syst. Evol. Microbiol.">
        <title>Complete genome sequence of Corynebacterium casei LMG S-19264T (=DSM 44701T), isolated from a smear-ripened cheese.</title>
        <authorList>
            <consortium name="US DOE Joint Genome Institute (JGI-PGF)"/>
            <person name="Walter F."/>
            <person name="Albersmeier A."/>
            <person name="Kalinowski J."/>
            <person name="Ruckert C."/>
        </authorList>
    </citation>
    <scope>NUCLEOTIDE SEQUENCE</scope>
    <source>
        <strain evidence="1">JCM 4714</strain>
    </source>
</reference>
<gene>
    <name evidence="1" type="ORF">GCM10010339_57720</name>
</gene>
<dbReference type="Proteomes" id="UP000655443">
    <property type="component" value="Unassembled WGS sequence"/>
</dbReference>
<sequence>MRYGIARKVEQVPLRHEPDTAVVRVLTGADEAALGAPDLHVDEQWVTRVLSAAVEEVGGSLPSVDRLRALCIGDRNALLLAVVAVTYGAPIEWMVACPSCGEQLDAAVDVQELIRDAGEPGARADGQIGYRLPTGADLEAVVAIADAGQGRHLLLDRCVDGWRTLGEEALTAVEASMAAADPLADIELLLHCASCTAAVPGLLDPAAELAARLATPHELLEDVHTLALAYGWTESDVLALPAPRRAEYLTLIADGGV</sequence>
<accession>A0A919D4X9</accession>
<proteinExistence type="predicted"/>
<comment type="caution">
    <text evidence="1">The sequence shown here is derived from an EMBL/GenBank/DDBJ whole genome shotgun (WGS) entry which is preliminary data.</text>
</comment>
<name>A0A919D4X9_9ACTN</name>